<dbReference type="EMBL" id="RKLQ01000002">
    <property type="protein sequence ID" value="MBX0304722.1"/>
    <property type="molecule type" value="Genomic_DNA"/>
</dbReference>
<reference evidence="2" key="1">
    <citation type="submission" date="2021-06" db="EMBL/GenBank/DDBJ databases">
        <title>Halomicroarcula sp. F24A a new haloarchaeum isolated from saline soil.</title>
        <authorList>
            <person name="Duran-Viseras A."/>
            <person name="Sanchez-Porro C."/>
            <person name="Ventosa A."/>
        </authorList>
    </citation>
    <scope>NUCLEOTIDE SEQUENCE</scope>
    <source>
        <strain evidence="2">F24A</strain>
    </source>
</reference>
<evidence type="ECO:0000313" key="3">
    <source>
        <dbReference type="Proteomes" id="UP000783863"/>
    </source>
</evidence>
<keyword evidence="3" id="KW-1185">Reference proteome</keyword>
<sequence>MHSNDDGDGDIGWDRESPGERTPPEYDHDRGCPKCGSQRTETGTVQTAGGNLSMMSDVATNEFRVVSCSMCGYSEFYRERGDDDIVDLFFE</sequence>
<feature type="compositionally biased region" description="Acidic residues" evidence="1">
    <location>
        <begin position="1"/>
        <end position="11"/>
    </location>
</feature>
<protein>
    <submittedName>
        <fullName evidence="2">Zinc ribbon domain-containing protein</fullName>
    </submittedName>
</protein>
<dbReference type="InterPro" id="IPR018652">
    <property type="entry name" value="DUF2082_NA-bd_Znr"/>
</dbReference>
<dbReference type="Proteomes" id="UP000783863">
    <property type="component" value="Unassembled WGS sequence"/>
</dbReference>
<evidence type="ECO:0000256" key="1">
    <source>
        <dbReference type="SAM" id="MobiDB-lite"/>
    </source>
</evidence>
<dbReference type="RefSeq" id="WP_220588925.1">
    <property type="nucleotide sequence ID" value="NZ_RKLQ01000002.1"/>
</dbReference>
<organism evidence="2 3">
    <name type="scientific">Haloarcula salinisoli</name>
    <dbReference type="NCBI Taxonomy" id="2487746"/>
    <lineage>
        <taxon>Archaea</taxon>
        <taxon>Methanobacteriati</taxon>
        <taxon>Methanobacteriota</taxon>
        <taxon>Stenosarchaea group</taxon>
        <taxon>Halobacteria</taxon>
        <taxon>Halobacteriales</taxon>
        <taxon>Haloarculaceae</taxon>
        <taxon>Haloarcula</taxon>
    </lineage>
</organism>
<accession>A0A8J8C8V9</accession>
<name>A0A8J8C8V9_9EURY</name>
<evidence type="ECO:0000313" key="2">
    <source>
        <dbReference type="EMBL" id="MBX0304722.1"/>
    </source>
</evidence>
<feature type="compositionally biased region" description="Basic and acidic residues" evidence="1">
    <location>
        <begin position="12"/>
        <end position="32"/>
    </location>
</feature>
<comment type="caution">
    <text evidence="2">The sequence shown here is derived from an EMBL/GenBank/DDBJ whole genome shotgun (WGS) entry which is preliminary data.</text>
</comment>
<feature type="region of interest" description="Disordered" evidence="1">
    <location>
        <begin position="1"/>
        <end position="49"/>
    </location>
</feature>
<feature type="compositionally biased region" description="Polar residues" evidence="1">
    <location>
        <begin position="37"/>
        <end position="49"/>
    </location>
</feature>
<gene>
    <name evidence="2" type="ORF">EGD98_13680</name>
</gene>
<dbReference type="AlphaFoldDB" id="A0A8J8C8V9"/>
<proteinExistence type="predicted"/>
<dbReference type="Pfam" id="PF09855">
    <property type="entry name" value="Zn_ribbon_13"/>
    <property type="match status" value="1"/>
</dbReference>